<accession>A0A645JUP7</accession>
<dbReference type="AlphaFoldDB" id="A0A645JUP7"/>
<protein>
    <submittedName>
        <fullName evidence="1">Uncharacterized protein</fullName>
    </submittedName>
</protein>
<proteinExistence type="predicted"/>
<gene>
    <name evidence="1" type="ORF">SDC9_210726</name>
</gene>
<comment type="caution">
    <text evidence="1">The sequence shown here is derived from an EMBL/GenBank/DDBJ whole genome shotgun (WGS) entry which is preliminary data.</text>
</comment>
<sequence length="39" mass="4469">MRHIFQNIFHDGTVGVNGSRLLANVEPYSLQLMIAQQNR</sequence>
<dbReference type="EMBL" id="VSSQ01141721">
    <property type="protein sequence ID" value="MPN62973.1"/>
    <property type="molecule type" value="Genomic_DNA"/>
</dbReference>
<organism evidence="1">
    <name type="scientific">bioreactor metagenome</name>
    <dbReference type="NCBI Taxonomy" id="1076179"/>
    <lineage>
        <taxon>unclassified sequences</taxon>
        <taxon>metagenomes</taxon>
        <taxon>ecological metagenomes</taxon>
    </lineage>
</organism>
<reference evidence="1" key="1">
    <citation type="submission" date="2019-08" db="EMBL/GenBank/DDBJ databases">
        <authorList>
            <person name="Kucharzyk K."/>
            <person name="Murdoch R.W."/>
            <person name="Higgins S."/>
            <person name="Loffler F."/>
        </authorList>
    </citation>
    <scope>NUCLEOTIDE SEQUENCE</scope>
</reference>
<evidence type="ECO:0000313" key="1">
    <source>
        <dbReference type="EMBL" id="MPN62973.1"/>
    </source>
</evidence>
<name>A0A645JUP7_9ZZZZ</name>